<dbReference type="SUPFAM" id="SSF52540">
    <property type="entry name" value="P-loop containing nucleoside triphosphate hydrolases"/>
    <property type="match status" value="1"/>
</dbReference>
<accession>A0ABS7JPE1</accession>
<keyword evidence="2" id="KW-0378">Hydrolase</keyword>
<organism evidence="6 7">
    <name type="scientific">Helicobacter turcicus</name>
    <dbReference type="NCBI Taxonomy" id="2867412"/>
    <lineage>
        <taxon>Bacteria</taxon>
        <taxon>Pseudomonadati</taxon>
        <taxon>Campylobacterota</taxon>
        <taxon>Epsilonproteobacteria</taxon>
        <taxon>Campylobacterales</taxon>
        <taxon>Helicobacteraceae</taxon>
        <taxon>Helicobacter</taxon>
    </lineage>
</organism>
<evidence type="ECO:0000256" key="2">
    <source>
        <dbReference type="ARBA" id="ARBA00022801"/>
    </source>
</evidence>
<dbReference type="Proteomes" id="UP000700059">
    <property type="component" value="Unassembled WGS sequence"/>
</dbReference>
<name>A0ABS7JPE1_9HELI</name>
<keyword evidence="4" id="KW-0067">ATP-binding</keyword>
<proteinExistence type="predicted"/>
<dbReference type="InterPro" id="IPR027417">
    <property type="entry name" value="P-loop_NTPase"/>
</dbReference>
<dbReference type="PANTHER" id="PTHR11070:SF30">
    <property type="entry name" value="F-BOX DNA HELICASE 1"/>
    <property type="match status" value="1"/>
</dbReference>
<evidence type="ECO:0000256" key="4">
    <source>
        <dbReference type="ARBA" id="ARBA00022840"/>
    </source>
</evidence>
<keyword evidence="1" id="KW-0547">Nucleotide-binding</keyword>
<evidence type="ECO:0000256" key="1">
    <source>
        <dbReference type="ARBA" id="ARBA00022741"/>
    </source>
</evidence>
<protein>
    <submittedName>
        <fullName evidence="6">AAA family ATPase</fullName>
    </submittedName>
</protein>
<dbReference type="InterPro" id="IPR000212">
    <property type="entry name" value="DNA_helicase_UvrD/REP"/>
</dbReference>
<dbReference type="Pfam" id="PF13361">
    <property type="entry name" value="UvrD_C"/>
    <property type="match status" value="1"/>
</dbReference>
<dbReference type="InterPro" id="IPR014017">
    <property type="entry name" value="DNA_helicase_UvrD-like_C"/>
</dbReference>
<gene>
    <name evidence="6" type="ORF">K4G57_07405</name>
</gene>
<dbReference type="EMBL" id="JAIGYQ010000010">
    <property type="protein sequence ID" value="MBX7491283.1"/>
    <property type="molecule type" value="Genomic_DNA"/>
</dbReference>
<reference evidence="6 7" key="1">
    <citation type="submission" date="2021-08" db="EMBL/GenBank/DDBJ databases">
        <title>Helicobacter spp. isolated from feces of Anatolian Ground Squirrel (Spermophilus xanthoprymnus) in Turkey.</title>
        <authorList>
            <person name="Aydin F."/>
            <person name="Abay S."/>
            <person name="Kayman T."/>
            <person name="Karakaya E."/>
            <person name="Saticioglu I.B."/>
        </authorList>
    </citation>
    <scope>NUCLEOTIDE SEQUENCE [LARGE SCALE GENOMIC DNA]</scope>
    <source>
        <strain evidence="6 7">Faydin-H70</strain>
    </source>
</reference>
<evidence type="ECO:0000313" key="6">
    <source>
        <dbReference type="EMBL" id="MBX7491283.1"/>
    </source>
</evidence>
<feature type="domain" description="UvrD-like helicase C-terminal" evidence="5">
    <location>
        <begin position="366"/>
        <end position="461"/>
    </location>
</feature>
<evidence type="ECO:0000313" key="7">
    <source>
        <dbReference type="Proteomes" id="UP000700059"/>
    </source>
</evidence>
<dbReference type="Pfam" id="PF13245">
    <property type="entry name" value="AAA_19"/>
    <property type="match status" value="1"/>
</dbReference>
<comment type="caution">
    <text evidence="6">The sequence shown here is derived from an EMBL/GenBank/DDBJ whole genome shotgun (WGS) entry which is preliminary data.</text>
</comment>
<evidence type="ECO:0000259" key="5">
    <source>
        <dbReference type="Pfam" id="PF13361"/>
    </source>
</evidence>
<sequence length="517" mass="60156">MQMPLTPEQLHIIQCAKNLKRNEILKIQAIAGSGKTSTLKAIVESLPKAKFLYLAFNKAIVEEIKSKMPKNAAVKTIHSLAYAYAKKTLKFKNINLKLTIFDIEPFFDFSLQDLSILLQNFNAFLKSSYSLESADKYTKEIWNLMLDGELNITHNFYLKYYALNSKNTLEKYDYILLDEAQDTNAVMLSIFLNNPCAKILVGDTFQNIYGFNATINALEILNANYTCILSHSFRSTQGILDYANYFLKTFSNKEAISMQSANRESLNKDLAKKAFITRTNAGIIRLIHKINKQNLKLEDFSLLKEPSSIFSPLFAIFALVDSKIPLPYEFKYLEKFNDLKSLKNYAFKSLDIEILNAIRLYEKFKFDEVLNLEQSAKDMYNAKARNIITNAHLSKGLEWDIVELFYDFPSFLELAIFKLDDELMWDIKKAKTFNFSEYFFKLNQELNLFYVAITRAKFALIDRSRNRYVKDFINRHKIDIKAHFKRRMQGDFTLAFSNTLESFKDEFEKKSYEIEAV</sequence>
<keyword evidence="7" id="KW-1185">Reference proteome</keyword>
<dbReference type="Gene3D" id="3.40.50.300">
    <property type="entry name" value="P-loop containing nucleotide triphosphate hydrolases"/>
    <property type="match status" value="2"/>
</dbReference>
<evidence type="ECO:0000256" key="3">
    <source>
        <dbReference type="ARBA" id="ARBA00022806"/>
    </source>
</evidence>
<dbReference type="PANTHER" id="PTHR11070">
    <property type="entry name" value="UVRD / RECB / PCRA DNA HELICASE FAMILY MEMBER"/>
    <property type="match status" value="1"/>
</dbReference>
<keyword evidence="3" id="KW-0347">Helicase</keyword>